<proteinExistence type="predicted"/>
<sequence>MVRSKKRTDDSPDPDRPGHGGEADALRLLVAASTTVVTQSSTTTTTASTQSPTTTMTSGCCGPIATPGPMPHLPHAGVMAAAEAFRQMCQGSPYASWANAMVPPLPMEVWNFPRIWPPAMPSPTLQSAQIHEIRDSGTGTEAGARASPSEEDDSRAQTAYPNIQRDRLYAFRYPQQSVPPTTVPGNPNTHYDHPQQHASWTPTQQASRASANHVAYGRRDTVGASLVATRCEEHQVSGVVIRNLRPDLRRYLDTREVKTLVDIQYWGKKFEKQEEWDARYSAPPSKEKSRILAAAYQGTGRPTPAEKSAFTELNGLASNVAGLGIEGNAKESGTKPTESAAGALAPPPASDDQEGKGRGRRGVKKNATEASQSGSAEAAAVATNTPKPASTAAPKPPTPAPPTPTPSMAPWGFPWAFSTYPYWQTPGMPGTPGIPRNRRPDDAESNAKRQEQLT</sequence>
<comment type="caution">
    <text evidence="1">The sequence shown here is derived from an EMBL/GenBank/DDBJ whole genome shotgun (WGS) entry which is preliminary data.</text>
</comment>
<dbReference type="EMBL" id="CM056743">
    <property type="protein sequence ID" value="KAJ8670984.1"/>
    <property type="molecule type" value="Genomic_DNA"/>
</dbReference>
<protein>
    <submittedName>
        <fullName evidence="1">Uncharacterized protein</fullName>
    </submittedName>
</protein>
<accession>A0ACC2NKZ7</accession>
<reference evidence="1" key="1">
    <citation type="submission" date="2023-04" db="EMBL/GenBank/DDBJ databases">
        <title>A chromosome-level genome assembly of the parasitoid wasp Eretmocerus hayati.</title>
        <authorList>
            <person name="Zhong Y."/>
            <person name="Liu S."/>
            <person name="Liu Y."/>
        </authorList>
    </citation>
    <scope>NUCLEOTIDE SEQUENCE</scope>
    <source>
        <strain evidence="1">ZJU_SS_LIU_2023</strain>
    </source>
</reference>
<evidence type="ECO:0000313" key="1">
    <source>
        <dbReference type="EMBL" id="KAJ8670984.1"/>
    </source>
</evidence>
<name>A0ACC2NKZ7_9HYME</name>
<organism evidence="1 2">
    <name type="scientific">Eretmocerus hayati</name>
    <dbReference type="NCBI Taxonomy" id="131215"/>
    <lineage>
        <taxon>Eukaryota</taxon>
        <taxon>Metazoa</taxon>
        <taxon>Ecdysozoa</taxon>
        <taxon>Arthropoda</taxon>
        <taxon>Hexapoda</taxon>
        <taxon>Insecta</taxon>
        <taxon>Pterygota</taxon>
        <taxon>Neoptera</taxon>
        <taxon>Endopterygota</taxon>
        <taxon>Hymenoptera</taxon>
        <taxon>Apocrita</taxon>
        <taxon>Proctotrupomorpha</taxon>
        <taxon>Chalcidoidea</taxon>
        <taxon>Aphelinidae</taxon>
        <taxon>Aphelininae</taxon>
        <taxon>Eretmocerus</taxon>
    </lineage>
</organism>
<dbReference type="Proteomes" id="UP001239111">
    <property type="component" value="Chromosome 3"/>
</dbReference>
<keyword evidence="2" id="KW-1185">Reference proteome</keyword>
<gene>
    <name evidence="1" type="ORF">QAD02_002243</name>
</gene>
<evidence type="ECO:0000313" key="2">
    <source>
        <dbReference type="Proteomes" id="UP001239111"/>
    </source>
</evidence>